<reference evidence="2 3" key="2">
    <citation type="submission" date="2015-05" db="EMBL/GenBank/DDBJ databases">
        <authorList>
            <person name="Morales-Cruz A."/>
            <person name="Amrine K.C."/>
            <person name="Cantu D."/>
        </authorList>
    </citation>
    <scope>NUCLEOTIDE SEQUENCE [LARGE SCALE GENOMIC DNA]</scope>
    <source>
        <strain evidence="2">UCRPC4</strain>
    </source>
</reference>
<dbReference type="CDD" id="cd22249">
    <property type="entry name" value="UDM1_RNF168_RNF169-like"/>
    <property type="match status" value="1"/>
</dbReference>
<dbReference type="AlphaFoldDB" id="A0A0G2ER45"/>
<name>A0A0G2ER45_PHACM</name>
<evidence type="ECO:0000256" key="1">
    <source>
        <dbReference type="SAM" id="MobiDB-lite"/>
    </source>
</evidence>
<feature type="compositionally biased region" description="Low complexity" evidence="1">
    <location>
        <begin position="450"/>
        <end position="476"/>
    </location>
</feature>
<reference evidence="2 3" key="1">
    <citation type="submission" date="2015-05" db="EMBL/GenBank/DDBJ databases">
        <title>Distinctive expansion of gene families associated with plant cell wall degradation and secondary metabolism in the genomes of grapevine trunk pathogens.</title>
        <authorList>
            <person name="Lawrence D.P."/>
            <person name="Travadon R."/>
            <person name="Rolshausen P.E."/>
            <person name="Baumgartner K."/>
        </authorList>
    </citation>
    <scope>NUCLEOTIDE SEQUENCE [LARGE SCALE GENOMIC DNA]</scope>
    <source>
        <strain evidence="2">UCRPC4</strain>
    </source>
</reference>
<dbReference type="EMBL" id="LCWF01000045">
    <property type="protein sequence ID" value="KKY25257.1"/>
    <property type="molecule type" value="Genomic_DNA"/>
</dbReference>
<feature type="compositionally biased region" description="Basic residues" evidence="1">
    <location>
        <begin position="514"/>
        <end position="523"/>
    </location>
</feature>
<evidence type="ECO:0000313" key="2">
    <source>
        <dbReference type="EMBL" id="KKY25257.1"/>
    </source>
</evidence>
<dbReference type="Proteomes" id="UP000053317">
    <property type="component" value="Unassembled WGS sequence"/>
</dbReference>
<keyword evidence="3" id="KW-1185">Reference proteome</keyword>
<sequence>MLDENLPTFLITPLSERSKQESTILFTQYGAERSPAYTLRKPDPTSPNSKNRYAVAIYDAFNPDVLFAEVLLIPEWTQPTLSTEQIRKNGGVPPPPEPILPTEFTIQLYNPDQQVIIRQKKSKSFSSTPTWYFDMPLRTFREPSNSTLDRAQSDPVASEVTPKLGFKWKKDSKLSKDLACFSSGRTTNPDGTKKRSKEPDITVAIFQHLREVTLYEPNMQRIEIEDHKGFEVVVLLGAVVIRDVYFGHMTETFNISDPPKPQNPADTPGFRPGPSSSAPPTSSHHLRNGTPSKSTTAMNQASGQRPTRPSRVPPTDPRSQWEIDAETARLRQQAEAEKREQARREAAEQKQIKRMLEAEEKEKRRKQAEVEKETERLKRIYGDEQRKAEATLLRPNAPPRNDGGALYSRHSAPNVSTTRPFTPQNPSGYHQSHQQQPQRVSFAPQPSFIPPQGTYQPYPGGPYLSTPDPSTSTASSQKLKEKKSFFGFGGSSGGRERTRSGSGFEDLTPDGSVRLHKKKSSMF</sequence>
<feature type="region of interest" description="Disordered" evidence="1">
    <location>
        <begin position="252"/>
        <end position="523"/>
    </location>
</feature>
<evidence type="ECO:0000313" key="3">
    <source>
        <dbReference type="Proteomes" id="UP000053317"/>
    </source>
</evidence>
<feature type="compositionally biased region" description="Polar residues" evidence="1">
    <location>
        <begin position="289"/>
        <end position="307"/>
    </location>
</feature>
<feature type="region of interest" description="Disordered" evidence="1">
    <location>
        <begin position="180"/>
        <end position="199"/>
    </location>
</feature>
<proteinExistence type="predicted"/>
<organism evidence="2 3">
    <name type="scientific">Phaeomoniella chlamydospora</name>
    <name type="common">Phaeoacremonium chlamydosporum</name>
    <dbReference type="NCBI Taxonomy" id="158046"/>
    <lineage>
        <taxon>Eukaryota</taxon>
        <taxon>Fungi</taxon>
        <taxon>Dikarya</taxon>
        <taxon>Ascomycota</taxon>
        <taxon>Pezizomycotina</taxon>
        <taxon>Eurotiomycetes</taxon>
        <taxon>Chaetothyriomycetidae</taxon>
        <taxon>Phaeomoniellales</taxon>
        <taxon>Phaeomoniellaceae</taxon>
        <taxon>Phaeomoniella</taxon>
    </lineage>
</organism>
<protein>
    <submittedName>
        <fullName evidence="2">Uncharacterized protein</fullName>
    </submittedName>
</protein>
<feature type="compositionally biased region" description="Basic and acidic residues" evidence="1">
    <location>
        <begin position="326"/>
        <end position="389"/>
    </location>
</feature>
<feature type="compositionally biased region" description="Polar residues" evidence="1">
    <location>
        <begin position="411"/>
        <end position="439"/>
    </location>
</feature>
<comment type="caution">
    <text evidence="2">The sequence shown here is derived from an EMBL/GenBank/DDBJ whole genome shotgun (WGS) entry which is preliminary data.</text>
</comment>
<dbReference type="OrthoDB" id="3357341at2759"/>
<accession>A0A0G2ER45</accession>
<gene>
    <name evidence="2" type="ORF">UCRPC4_g01896</name>
</gene>
<feature type="compositionally biased region" description="Low complexity" evidence="1">
    <location>
        <begin position="272"/>
        <end position="283"/>
    </location>
</feature>